<dbReference type="GO" id="GO:0046872">
    <property type="term" value="F:metal ion binding"/>
    <property type="evidence" value="ECO:0007669"/>
    <property type="project" value="UniProtKB-KW"/>
</dbReference>
<accession>A0A968KUE8</accession>
<evidence type="ECO:0000256" key="1">
    <source>
        <dbReference type="ARBA" id="ARBA00022714"/>
    </source>
</evidence>
<evidence type="ECO:0000256" key="2">
    <source>
        <dbReference type="ARBA" id="ARBA00022723"/>
    </source>
</evidence>
<keyword evidence="5" id="KW-0411">Iron-sulfur</keyword>
<evidence type="ECO:0000256" key="5">
    <source>
        <dbReference type="ARBA" id="ARBA00023014"/>
    </source>
</evidence>
<dbReference type="Proteomes" id="UP000778951">
    <property type="component" value="Unassembled WGS sequence"/>
</dbReference>
<sequence>MEISFSLNDAPITVKVPPHLRLSALLRDLGHQQGARGCRDGSCGRCLIFMDDRLMHSCLLMAFEVRSTQIHSAKYWQERRIMRYFLWAQAMQRLFFCEGCRDARLLSLVYLLERDDAPVEMTACASMVQCTCVSQHDVARIFRLAYRLKVHDAG</sequence>
<evidence type="ECO:0000256" key="4">
    <source>
        <dbReference type="ARBA" id="ARBA00023004"/>
    </source>
</evidence>
<keyword evidence="1" id="KW-0001">2Fe-2S</keyword>
<keyword evidence="2" id="KW-0479">Metal-binding</keyword>
<evidence type="ECO:0000313" key="7">
    <source>
        <dbReference type="Proteomes" id="UP000778951"/>
    </source>
</evidence>
<dbReference type="Gene3D" id="3.10.20.30">
    <property type="match status" value="1"/>
</dbReference>
<organism evidence="6 7">
    <name type="scientific">Entomospira culicis</name>
    <dbReference type="NCBI Taxonomy" id="2719989"/>
    <lineage>
        <taxon>Bacteria</taxon>
        <taxon>Pseudomonadati</taxon>
        <taxon>Spirochaetota</taxon>
        <taxon>Spirochaetia</taxon>
        <taxon>Spirochaetales</taxon>
        <taxon>Spirochaetaceae</taxon>
        <taxon>Entomospira</taxon>
    </lineage>
</organism>
<dbReference type="InterPro" id="IPR012675">
    <property type="entry name" value="Beta-grasp_dom_sf"/>
</dbReference>
<dbReference type="GO" id="GO:0016491">
    <property type="term" value="F:oxidoreductase activity"/>
    <property type="evidence" value="ECO:0007669"/>
    <property type="project" value="UniProtKB-KW"/>
</dbReference>
<dbReference type="GO" id="GO:0051537">
    <property type="term" value="F:2 iron, 2 sulfur cluster binding"/>
    <property type="evidence" value="ECO:0007669"/>
    <property type="project" value="UniProtKB-KW"/>
</dbReference>
<dbReference type="InterPro" id="IPR051452">
    <property type="entry name" value="Diverse_Oxidoreductases"/>
</dbReference>
<dbReference type="PANTHER" id="PTHR44379">
    <property type="entry name" value="OXIDOREDUCTASE WITH IRON-SULFUR SUBUNIT"/>
    <property type="match status" value="1"/>
</dbReference>
<evidence type="ECO:0000313" key="6">
    <source>
        <dbReference type="EMBL" id="NIZ69050.1"/>
    </source>
</evidence>
<protein>
    <recommendedName>
        <fullName evidence="8">2Fe-2S ferredoxin-type domain-containing protein</fullName>
    </recommendedName>
</protein>
<dbReference type="PANTHER" id="PTHR44379:SF5">
    <property type="entry name" value="OXIDOREDUCTASE WITH IRON-SULFUR SUBUNIT"/>
    <property type="match status" value="1"/>
</dbReference>
<comment type="caution">
    <text evidence="6">The sequence shown here is derived from an EMBL/GenBank/DDBJ whole genome shotgun (WGS) entry which is preliminary data.</text>
</comment>
<reference evidence="6" key="1">
    <citation type="submission" date="2020-03" db="EMBL/GenBank/DDBJ databases">
        <title>Spirochaetal bacteria isolated from arthropods constitute a novel genus Entomospira genus novum within the order Spirochaetales.</title>
        <authorList>
            <person name="Grana-Miraglia L."/>
            <person name="Sikutova S."/>
            <person name="Fingerle V."/>
            <person name="Sing A."/>
            <person name="Castillo-Ramirez S."/>
            <person name="Margos G."/>
            <person name="Rudolf I."/>
        </authorList>
    </citation>
    <scope>NUCLEOTIDE SEQUENCE</scope>
    <source>
        <strain evidence="6">BR149</strain>
    </source>
</reference>
<dbReference type="SUPFAM" id="SSF54292">
    <property type="entry name" value="2Fe-2S ferredoxin-like"/>
    <property type="match status" value="1"/>
</dbReference>
<dbReference type="InterPro" id="IPR036010">
    <property type="entry name" value="2Fe-2S_ferredoxin-like_sf"/>
</dbReference>
<name>A0A968KUE8_9SPIO</name>
<keyword evidence="4" id="KW-0408">Iron</keyword>
<keyword evidence="3" id="KW-0560">Oxidoreductase</keyword>
<keyword evidence="7" id="KW-1185">Reference proteome</keyword>
<evidence type="ECO:0000256" key="3">
    <source>
        <dbReference type="ARBA" id="ARBA00023002"/>
    </source>
</evidence>
<proteinExistence type="predicted"/>
<dbReference type="RefSeq" id="WP_167695153.1">
    <property type="nucleotide sequence ID" value="NZ_CP118181.1"/>
</dbReference>
<gene>
    <name evidence="6" type="ORF">HCT48_02330</name>
</gene>
<dbReference type="AlphaFoldDB" id="A0A968KUE8"/>
<dbReference type="EMBL" id="JAATLM010000001">
    <property type="protein sequence ID" value="NIZ69050.1"/>
    <property type="molecule type" value="Genomic_DNA"/>
</dbReference>
<evidence type="ECO:0008006" key="8">
    <source>
        <dbReference type="Google" id="ProtNLM"/>
    </source>
</evidence>